<keyword evidence="2" id="KW-1185">Reference proteome</keyword>
<comment type="caution">
    <text evidence="1">The sequence shown here is derived from an EMBL/GenBank/DDBJ whole genome shotgun (WGS) entry which is preliminary data.</text>
</comment>
<accession>A0A562RLZ0</accession>
<dbReference type="AlphaFoldDB" id="A0A562RLZ0"/>
<sequence length="73" mass="8687">MSEHTLSVEAAERLADELLDAARRERRRRLAPWLSWYRMAVTPYWTGIYEFPSPFSPLWSSLEHARRSSKARH</sequence>
<organism evidence="1 2">
    <name type="scientific">Pseudoduganella lurida</name>
    <dbReference type="NCBI Taxonomy" id="1036180"/>
    <lineage>
        <taxon>Bacteria</taxon>
        <taxon>Pseudomonadati</taxon>
        <taxon>Pseudomonadota</taxon>
        <taxon>Betaproteobacteria</taxon>
        <taxon>Burkholderiales</taxon>
        <taxon>Oxalobacteraceae</taxon>
        <taxon>Telluria group</taxon>
        <taxon>Pseudoduganella</taxon>
    </lineage>
</organism>
<protein>
    <submittedName>
        <fullName evidence="1">Uncharacterized protein</fullName>
    </submittedName>
</protein>
<dbReference type="EMBL" id="VLLB01000001">
    <property type="protein sequence ID" value="TWI70051.1"/>
    <property type="molecule type" value="Genomic_DNA"/>
</dbReference>
<evidence type="ECO:0000313" key="1">
    <source>
        <dbReference type="EMBL" id="TWI70051.1"/>
    </source>
</evidence>
<reference evidence="1 2" key="1">
    <citation type="journal article" date="2015" name="Stand. Genomic Sci.">
        <title>Genomic Encyclopedia of Bacterial and Archaeal Type Strains, Phase III: the genomes of soil and plant-associated and newly described type strains.</title>
        <authorList>
            <person name="Whitman W.B."/>
            <person name="Woyke T."/>
            <person name="Klenk H.P."/>
            <person name="Zhou Y."/>
            <person name="Lilburn T.G."/>
            <person name="Beck B.J."/>
            <person name="De Vos P."/>
            <person name="Vandamme P."/>
            <person name="Eisen J.A."/>
            <person name="Garrity G."/>
            <person name="Hugenholtz P."/>
            <person name="Kyrpides N.C."/>
        </authorList>
    </citation>
    <scope>NUCLEOTIDE SEQUENCE [LARGE SCALE GENOMIC DNA]</scope>
    <source>
        <strain evidence="1 2">CGMCC 1.10822</strain>
    </source>
</reference>
<proteinExistence type="predicted"/>
<evidence type="ECO:0000313" key="2">
    <source>
        <dbReference type="Proteomes" id="UP000318431"/>
    </source>
</evidence>
<name>A0A562RLZ0_9BURK</name>
<gene>
    <name evidence="1" type="ORF">IP91_01129</name>
</gene>
<dbReference type="Proteomes" id="UP000318431">
    <property type="component" value="Unassembled WGS sequence"/>
</dbReference>